<keyword evidence="5 6" id="KW-0472">Membrane</keyword>
<keyword evidence="7" id="KW-1185">Reference proteome</keyword>
<dbReference type="GO" id="GO:0004888">
    <property type="term" value="F:transmembrane signaling receptor activity"/>
    <property type="evidence" value="ECO:0007669"/>
    <property type="project" value="InterPro"/>
</dbReference>
<evidence type="ECO:0000256" key="3">
    <source>
        <dbReference type="ARBA" id="ARBA00022692"/>
    </source>
</evidence>
<dbReference type="WBParaSite" id="PTRK_0000453900.1">
    <property type="protein sequence ID" value="PTRK_0000453900.1"/>
    <property type="gene ID" value="PTRK_0000453900"/>
</dbReference>
<feature type="transmembrane region" description="Helical" evidence="6">
    <location>
        <begin position="252"/>
        <end position="278"/>
    </location>
</feature>
<comment type="similarity">
    <text evidence="2 6">Belongs to the nematode receptor-like protein srg family.</text>
</comment>
<name>A0A0N4ZAN5_PARTI</name>
<reference evidence="8" key="1">
    <citation type="submission" date="2017-02" db="UniProtKB">
        <authorList>
            <consortium name="WormBaseParasite"/>
        </authorList>
    </citation>
    <scope>IDENTIFICATION</scope>
</reference>
<evidence type="ECO:0000256" key="2">
    <source>
        <dbReference type="ARBA" id="ARBA00005692"/>
    </source>
</evidence>
<evidence type="ECO:0000256" key="6">
    <source>
        <dbReference type="RuleBase" id="RU280813"/>
    </source>
</evidence>
<feature type="transmembrane region" description="Helical" evidence="6">
    <location>
        <begin position="44"/>
        <end position="65"/>
    </location>
</feature>
<keyword evidence="4 6" id="KW-1133">Transmembrane helix</keyword>
<sequence length="326" mass="38497">MIPIPDAIFLVVQCFGYILYIMMSICFLYKLITGNKHDSDTNTFLIHFIANCVIDITQVCTVIFFQKFLHWMFLFEFLTKTESLRYIYAPLIYMAMLASVLGCTFTVINRYCALCYAVDFREKWTNNVSFCLIAFQIIFPIAAFSFNFFNRSTIIYVETFNFYLFTIPSYTVSMVNNIIFATLIFLCTLTTILMNIIIFKKFSKIMENVSEKEKHKKHLMMIYMIITTICMITLFVEQFARFLFIQLKMYDAVYFTAFPLFWILPILTLAQPVTTLIMSKYMRQYFILFYFHNIIPKRVLPDEKEMNNTKSISDKKSKKPVSALVL</sequence>
<dbReference type="Gene3D" id="1.20.1070.10">
    <property type="entry name" value="Rhodopsin 7-helix transmembrane proteins"/>
    <property type="match status" value="1"/>
</dbReference>
<evidence type="ECO:0000313" key="8">
    <source>
        <dbReference type="WBParaSite" id="PTRK_0000453900.1"/>
    </source>
</evidence>
<evidence type="ECO:0000256" key="1">
    <source>
        <dbReference type="ARBA" id="ARBA00004141"/>
    </source>
</evidence>
<evidence type="ECO:0000313" key="7">
    <source>
        <dbReference type="Proteomes" id="UP000038045"/>
    </source>
</evidence>
<dbReference type="PANTHER" id="PTHR31627">
    <property type="entry name" value="SERPENTINE RECEPTOR CLASS GAMMA-RELATED"/>
    <property type="match status" value="1"/>
</dbReference>
<dbReference type="AlphaFoldDB" id="A0A0N4ZAN5"/>
<dbReference type="Proteomes" id="UP000038045">
    <property type="component" value="Unplaced"/>
</dbReference>
<dbReference type="Pfam" id="PF02118">
    <property type="entry name" value="Srg"/>
    <property type="match status" value="1"/>
</dbReference>
<feature type="transmembrane region" description="Helical" evidence="6">
    <location>
        <begin position="86"/>
        <end position="107"/>
    </location>
</feature>
<feature type="transmembrane region" description="Helical" evidence="6">
    <location>
        <begin position="127"/>
        <end position="146"/>
    </location>
</feature>
<evidence type="ECO:0000256" key="4">
    <source>
        <dbReference type="ARBA" id="ARBA00022989"/>
    </source>
</evidence>
<comment type="subcellular location">
    <subcellularLocation>
        <location evidence="1">Membrane</location>
        <topology evidence="1">Multi-pass membrane protein</topology>
    </subcellularLocation>
</comment>
<dbReference type="InterPro" id="IPR051119">
    <property type="entry name" value="Nematode_SR-like"/>
</dbReference>
<feature type="transmembrane region" description="Helical" evidence="6">
    <location>
        <begin position="7"/>
        <end position="32"/>
    </location>
</feature>
<feature type="transmembrane region" description="Helical" evidence="6">
    <location>
        <begin position="220"/>
        <end position="240"/>
    </location>
</feature>
<protein>
    <recommendedName>
        <fullName evidence="6">Serpentine receptor class gamma</fullName>
    </recommendedName>
</protein>
<keyword evidence="3 6" id="KW-0812">Transmembrane</keyword>
<dbReference type="GO" id="GO:0007606">
    <property type="term" value="P:sensory perception of chemical stimulus"/>
    <property type="evidence" value="ECO:0007669"/>
    <property type="project" value="UniProtKB-UniRule"/>
</dbReference>
<dbReference type="GO" id="GO:0016020">
    <property type="term" value="C:membrane"/>
    <property type="evidence" value="ECO:0007669"/>
    <property type="project" value="UniProtKB-SubCell"/>
</dbReference>
<proteinExistence type="inferred from homology"/>
<dbReference type="InterPro" id="IPR000609">
    <property type="entry name" value="7TM_GPCR_serpentine_rcpt_Srg"/>
</dbReference>
<evidence type="ECO:0000256" key="5">
    <source>
        <dbReference type="ARBA" id="ARBA00023136"/>
    </source>
</evidence>
<organism evidence="7 8">
    <name type="scientific">Parastrongyloides trichosuri</name>
    <name type="common">Possum-specific nematode worm</name>
    <dbReference type="NCBI Taxonomy" id="131310"/>
    <lineage>
        <taxon>Eukaryota</taxon>
        <taxon>Metazoa</taxon>
        <taxon>Ecdysozoa</taxon>
        <taxon>Nematoda</taxon>
        <taxon>Chromadorea</taxon>
        <taxon>Rhabditida</taxon>
        <taxon>Tylenchina</taxon>
        <taxon>Panagrolaimomorpha</taxon>
        <taxon>Strongyloidoidea</taxon>
        <taxon>Strongyloididae</taxon>
        <taxon>Parastrongyloides</taxon>
    </lineage>
</organism>
<dbReference type="SUPFAM" id="SSF81321">
    <property type="entry name" value="Family A G protein-coupled receptor-like"/>
    <property type="match status" value="1"/>
</dbReference>
<dbReference type="PANTHER" id="PTHR31627:SF42">
    <property type="entry name" value="G_PROTEIN_RECEP_F1_2 DOMAIN-CONTAINING PROTEIN-RELATED"/>
    <property type="match status" value="1"/>
</dbReference>
<accession>A0A0N4ZAN5</accession>
<feature type="transmembrane region" description="Helical" evidence="6">
    <location>
        <begin position="178"/>
        <end position="199"/>
    </location>
</feature>